<evidence type="ECO:0000256" key="2">
    <source>
        <dbReference type="ARBA" id="ARBA00022475"/>
    </source>
</evidence>
<dbReference type="Pfam" id="PF03176">
    <property type="entry name" value="MMPL"/>
    <property type="match status" value="2"/>
</dbReference>
<dbReference type="InterPro" id="IPR000731">
    <property type="entry name" value="SSD"/>
</dbReference>
<dbReference type="SUPFAM" id="SSF82866">
    <property type="entry name" value="Multidrug efflux transporter AcrB transmembrane domain"/>
    <property type="match status" value="2"/>
</dbReference>
<feature type="transmembrane region" description="Helical" evidence="7">
    <location>
        <begin position="271"/>
        <end position="294"/>
    </location>
</feature>
<evidence type="ECO:0000256" key="6">
    <source>
        <dbReference type="SAM" id="MobiDB-lite"/>
    </source>
</evidence>
<evidence type="ECO:0000256" key="7">
    <source>
        <dbReference type="SAM" id="Phobius"/>
    </source>
</evidence>
<dbReference type="OrthoDB" id="7051771at2"/>
<dbReference type="GO" id="GO:0005886">
    <property type="term" value="C:plasma membrane"/>
    <property type="evidence" value="ECO:0007669"/>
    <property type="project" value="UniProtKB-SubCell"/>
</dbReference>
<comment type="subcellular location">
    <subcellularLocation>
        <location evidence="1">Cell membrane</location>
        <topology evidence="1">Multi-pass membrane protein</topology>
    </subcellularLocation>
</comment>
<keyword evidence="2" id="KW-1003">Cell membrane</keyword>
<dbReference type="InterPro" id="IPR001036">
    <property type="entry name" value="Acrflvin-R"/>
</dbReference>
<keyword evidence="3 7" id="KW-0812">Transmembrane</keyword>
<feature type="transmembrane region" description="Helical" evidence="7">
    <location>
        <begin position="777"/>
        <end position="801"/>
    </location>
</feature>
<dbReference type="AlphaFoldDB" id="A0A495ERA9"/>
<feature type="transmembrane region" description="Helical" evidence="7">
    <location>
        <begin position="376"/>
        <end position="399"/>
    </location>
</feature>
<evidence type="ECO:0000313" key="10">
    <source>
        <dbReference type="Proteomes" id="UP000276055"/>
    </source>
</evidence>
<comment type="caution">
    <text evidence="9">The sequence shown here is derived from an EMBL/GenBank/DDBJ whole genome shotgun (WGS) entry which is preliminary data.</text>
</comment>
<feature type="domain" description="SSD" evidence="8">
    <location>
        <begin position="294"/>
        <end position="426"/>
    </location>
</feature>
<evidence type="ECO:0000256" key="4">
    <source>
        <dbReference type="ARBA" id="ARBA00022989"/>
    </source>
</evidence>
<dbReference type="InterPro" id="IPR004869">
    <property type="entry name" value="MMPL_dom"/>
</dbReference>
<dbReference type="PROSITE" id="PS50156">
    <property type="entry name" value="SSD"/>
    <property type="match status" value="2"/>
</dbReference>
<evidence type="ECO:0000313" key="9">
    <source>
        <dbReference type="EMBL" id="RKR19530.1"/>
    </source>
</evidence>
<evidence type="ECO:0000256" key="1">
    <source>
        <dbReference type="ARBA" id="ARBA00004651"/>
    </source>
</evidence>
<dbReference type="Proteomes" id="UP000276055">
    <property type="component" value="Unassembled WGS sequence"/>
</dbReference>
<feature type="transmembrane region" description="Helical" evidence="7">
    <location>
        <begin position="741"/>
        <end position="765"/>
    </location>
</feature>
<dbReference type="PANTHER" id="PTHR33406">
    <property type="entry name" value="MEMBRANE PROTEIN MJ1562-RELATED"/>
    <property type="match status" value="1"/>
</dbReference>
<dbReference type="InterPro" id="IPR050545">
    <property type="entry name" value="Mycobact_MmpL"/>
</dbReference>
<dbReference type="PRINTS" id="PR00702">
    <property type="entry name" value="ACRIFLAVINRP"/>
</dbReference>
<protein>
    <submittedName>
        <fullName evidence="9">RND superfamily putative drug exporter</fullName>
    </submittedName>
</protein>
<feature type="region of interest" description="Disordered" evidence="6">
    <location>
        <begin position="827"/>
        <end position="851"/>
    </location>
</feature>
<dbReference type="RefSeq" id="WP_120953713.1">
    <property type="nucleotide sequence ID" value="NZ_RBIR01000004.1"/>
</dbReference>
<feature type="transmembrane region" description="Helical" evidence="7">
    <location>
        <begin position="301"/>
        <end position="321"/>
    </location>
</feature>
<dbReference type="PANTHER" id="PTHR33406:SF13">
    <property type="entry name" value="MEMBRANE PROTEIN YDFJ"/>
    <property type="match status" value="1"/>
</dbReference>
<dbReference type="GO" id="GO:0022857">
    <property type="term" value="F:transmembrane transporter activity"/>
    <property type="evidence" value="ECO:0007669"/>
    <property type="project" value="InterPro"/>
</dbReference>
<gene>
    <name evidence="9" type="ORF">C8D78_2278</name>
</gene>
<feature type="domain" description="SSD" evidence="8">
    <location>
        <begin position="635"/>
        <end position="800"/>
    </location>
</feature>
<feature type="transmembrane region" description="Helical" evidence="7">
    <location>
        <begin position="468"/>
        <end position="489"/>
    </location>
</feature>
<feature type="transmembrane region" description="Helical" evidence="7">
    <location>
        <begin position="405"/>
        <end position="427"/>
    </location>
</feature>
<feature type="compositionally biased region" description="Acidic residues" evidence="6">
    <location>
        <begin position="839"/>
        <end position="851"/>
    </location>
</feature>
<dbReference type="EMBL" id="RBIR01000004">
    <property type="protein sequence ID" value="RKR19530.1"/>
    <property type="molecule type" value="Genomic_DNA"/>
</dbReference>
<feature type="transmembrane region" description="Helical" evidence="7">
    <location>
        <begin position="700"/>
        <end position="720"/>
    </location>
</feature>
<organism evidence="9 10">
    <name type="scientific">Arthrobacter oryzae</name>
    <dbReference type="NCBI Taxonomy" id="409290"/>
    <lineage>
        <taxon>Bacteria</taxon>
        <taxon>Bacillati</taxon>
        <taxon>Actinomycetota</taxon>
        <taxon>Actinomycetes</taxon>
        <taxon>Micrococcales</taxon>
        <taxon>Micrococcaceae</taxon>
        <taxon>Arthrobacter</taxon>
    </lineage>
</organism>
<evidence type="ECO:0000259" key="8">
    <source>
        <dbReference type="PROSITE" id="PS50156"/>
    </source>
</evidence>
<keyword evidence="4 7" id="KW-1133">Transmembrane helix</keyword>
<feature type="transmembrane region" description="Helical" evidence="7">
    <location>
        <begin position="633"/>
        <end position="652"/>
    </location>
</feature>
<evidence type="ECO:0000256" key="5">
    <source>
        <dbReference type="ARBA" id="ARBA00023136"/>
    </source>
</evidence>
<sequence length="851" mass="87985">MALLLYRLGKFSYRHRWLVISLWLAVMVAVGGAAAAFHGTMSNNFQIPGTETQQMADKLKQELPKSSGGSAGVVFESKDGQFTQAGKDAVSAALTKLKTLPEVQGTVDPFATQAQLDKAVTDVAAGEQKSSAGKAKLDASAAQLATGKARLAAAEQQMAAAGMTPEMIAAQLGQQKAALAAGQGKLDAGTKELEAGAAKLAVAKRQLAASQGMRFVSEDGTAAIAQIQFKTSINGLAPAVRQQVQDIVHEVSSAGVTALASKEITEDVSELFGISEILGIAIAALVLIVMLGTLIAAGLPLLMALVGVAVGVGGTFALSGAVDMSSISPMLALMLGLAVGIDYSLFIVNRHRGQLLAGMDGEESVALATGTSGNAVLFAGLTVIIALAALVIPGLPFLAVMGLSAAATVAVAVVVALTLTPAMLSLIGPRLISRRAWAKAEQHNAAPGHESEDRARDERRSTRGWGGLVTRHPVLALLAGVLLLGIVALPASQLRLALPDGGSEPVESQAFKAYDVTGRSFGEGMTGPIIVVGDFPAGLSEAEATAKQLDVADILRGTANVTAAVPVALSEDRRTAVFQVIPKEGPASASTVKVVSELRAEKGQIKDSTGVGIGLTGQTAGNVDVSTKLGDALPPYLAIVVGLSLILLLLVFRSIVVPLLATGGFLLSLAAAFGAVVAVYQWGWLGNVFGVENPGAVLSFLPIILIGVLFGLAMDYQVFITSGMRESFMHGESAKHAVRTGFSHAASVVTAAAIIMVSVFSGFIFSHLNMVRPLGFAMAFGVLVDAFVVRMTIVPAVMYLLGSKAWWLPRWLDRLLPDVDVEGAKLHHPARAAAPSPEAEPDAEPEEVAAR</sequence>
<accession>A0A495ERA9</accession>
<dbReference type="Gene3D" id="1.20.1640.10">
    <property type="entry name" value="Multidrug efflux transporter AcrB transmembrane domain"/>
    <property type="match status" value="2"/>
</dbReference>
<feature type="transmembrane region" description="Helical" evidence="7">
    <location>
        <begin position="327"/>
        <end position="348"/>
    </location>
</feature>
<feature type="transmembrane region" description="Helical" evidence="7">
    <location>
        <begin position="659"/>
        <end position="680"/>
    </location>
</feature>
<name>A0A495ERA9_9MICC</name>
<reference evidence="9 10" key="1">
    <citation type="submission" date="2018-10" db="EMBL/GenBank/DDBJ databases">
        <title>Genomic Encyclopedia of Type Strains, Phase IV (KMG-IV): sequencing the most valuable type-strain genomes for metagenomic binning, comparative biology and taxonomic classification.</title>
        <authorList>
            <person name="Goeker M."/>
        </authorList>
    </citation>
    <scope>NUCLEOTIDE SEQUENCE [LARGE SCALE GENOMIC DNA]</scope>
    <source>
        <strain evidence="9 10">DSM 25586</strain>
    </source>
</reference>
<keyword evidence="5 7" id="KW-0472">Membrane</keyword>
<evidence type="ECO:0000256" key="3">
    <source>
        <dbReference type="ARBA" id="ARBA00022692"/>
    </source>
</evidence>
<proteinExistence type="predicted"/>